<dbReference type="CDD" id="cd02553">
    <property type="entry name" value="PseudoU_synth_RsuA"/>
    <property type="match status" value="1"/>
</dbReference>
<protein>
    <recommendedName>
        <fullName evidence="7">Pseudouridine synthase</fullName>
        <ecNumber evidence="7">5.4.99.-</ecNumber>
    </recommendedName>
</protein>
<dbReference type="PANTHER" id="PTHR47683:SF4">
    <property type="entry name" value="PSEUDOURIDINE SYNTHASE"/>
    <property type="match status" value="1"/>
</dbReference>
<dbReference type="Gene3D" id="3.30.70.1560">
    <property type="entry name" value="Alpha-L RNA-binding motif"/>
    <property type="match status" value="1"/>
</dbReference>
<dbReference type="EMBL" id="WTVQ01000009">
    <property type="protein sequence ID" value="NMG74651.1"/>
    <property type="molecule type" value="Genomic_DNA"/>
</dbReference>
<dbReference type="InterPro" id="IPR002942">
    <property type="entry name" value="S4_RNA-bd"/>
</dbReference>
<dbReference type="CDD" id="cd00165">
    <property type="entry name" value="S4"/>
    <property type="match status" value="1"/>
</dbReference>
<comment type="catalytic activity">
    <reaction evidence="4">
        <text>uridine(516) in 16S rRNA = pseudouridine(516) in 16S rRNA</text>
        <dbReference type="Rhea" id="RHEA:38867"/>
        <dbReference type="Rhea" id="RHEA-COMP:10089"/>
        <dbReference type="Rhea" id="RHEA-COMP:10090"/>
        <dbReference type="ChEBI" id="CHEBI:65314"/>
        <dbReference type="ChEBI" id="CHEBI:65315"/>
        <dbReference type="EC" id="5.4.99.19"/>
    </reaction>
</comment>
<evidence type="ECO:0000259" key="8">
    <source>
        <dbReference type="Pfam" id="PF00849"/>
    </source>
</evidence>
<keyword evidence="3 7" id="KW-0413">Isomerase</keyword>
<evidence type="ECO:0000313" key="11">
    <source>
        <dbReference type="Proteomes" id="UP000648984"/>
    </source>
</evidence>
<evidence type="ECO:0000256" key="4">
    <source>
        <dbReference type="ARBA" id="ARBA00036749"/>
    </source>
</evidence>
<evidence type="ECO:0000256" key="3">
    <source>
        <dbReference type="ARBA" id="ARBA00023235"/>
    </source>
</evidence>
<dbReference type="InterPro" id="IPR050343">
    <property type="entry name" value="RsuA_PseudoU_synthase"/>
</dbReference>
<feature type="domain" description="Pseudouridine synthase RsuA/RluA-like" evidence="8">
    <location>
        <begin position="62"/>
        <end position="193"/>
    </location>
</feature>
<dbReference type="EC" id="5.4.99.-" evidence="7"/>
<evidence type="ECO:0000256" key="5">
    <source>
        <dbReference type="ARBA" id="ARBA00037590"/>
    </source>
</evidence>
<comment type="function">
    <text evidence="5">Responsible for synthesis of pseudouridine from uracil-516 in 16S ribosomal RNA.</text>
</comment>
<dbReference type="InterPro" id="IPR020103">
    <property type="entry name" value="PsdUridine_synth_cat_dom_sf"/>
</dbReference>
<gene>
    <name evidence="10" type="ORF">GPA25_07735</name>
</gene>
<dbReference type="Gene3D" id="3.30.70.580">
    <property type="entry name" value="Pseudouridine synthase I, catalytic domain, N-terminal subdomain"/>
    <property type="match status" value="1"/>
</dbReference>
<sequence length="238" mass="26155">MQIERILHSQGFGSRKVCRNLIHAGRVSIDGRVLKNPAADFAPAGLDFAVDGKTWRYREKVFLMLHKPAGYECSHQTQFHSPVFALLPEALANRGVQCIGRLDQDTTGLLLLSDDGQFIHVWSSGKKRVPKVYDVTTRHPVDDALIASLLTGVQLHDEPAPIAAAACRQTGERSLSLTITEGKYHQVKRMIAAAGNRVEALHRSRIGGLSLPDDLACGTWRWLEEADLAQLAAFADIA</sequence>
<dbReference type="InterPro" id="IPR000748">
    <property type="entry name" value="PsdUridine_synth_RsuA/RluB/E/F"/>
</dbReference>
<dbReference type="PROSITE" id="PS01149">
    <property type="entry name" value="PSI_RSU"/>
    <property type="match status" value="1"/>
</dbReference>
<comment type="similarity">
    <text evidence="1 7">Belongs to the pseudouridine synthase RsuA family.</text>
</comment>
<dbReference type="Gene3D" id="3.10.290.10">
    <property type="entry name" value="RNA-binding S4 domain"/>
    <property type="match status" value="1"/>
</dbReference>
<evidence type="ECO:0000256" key="2">
    <source>
        <dbReference type="ARBA" id="ARBA00022884"/>
    </source>
</evidence>
<dbReference type="Pfam" id="PF01479">
    <property type="entry name" value="S4"/>
    <property type="match status" value="1"/>
</dbReference>
<dbReference type="PROSITE" id="PS50889">
    <property type="entry name" value="S4"/>
    <property type="match status" value="1"/>
</dbReference>
<evidence type="ECO:0000259" key="9">
    <source>
        <dbReference type="Pfam" id="PF01479"/>
    </source>
</evidence>
<dbReference type="SUPFAM" id="SSF55120">
    <property type="entry name" value="Pseudouridine synthase"/>
    <property type="match status" value="1"/>
</dbReference>
<evidence type="ECO:0000313" key="10">
    <source>
        <dbReference type="EMBL" id="NMG74651.1"/>
    </source>
</evidence>
<dbReference type="InterPro" id="IPR018496">
    <property type="entry name" value="PsdUridine_synth_RsuA/RluB_CS"/>
</dbReference>
<dbReference type="NCBIfam" id="TIGR00093">
    <property type="entry name" value="pseudouridine synthase"/>
    <property type="match status" value="1"/>
</dbReference>
<dbReference type="InterPro" id="IPR042092">
    <property type="entry name" value="PsdUridine_s_RsuA/RluB/E/F_cat"/>
</dbReference>
<dbReference type="Pfam" id="PF00849">
    <property type="entry name" value="PseudoU_synth_2"/>
    <property type="match status" value="1"/>
</dbReference>
<accession>A0ABX1QCB3</accession>
<dbReference type="SUPFAM" id="SSF55174">
    <property type="entry name" value="Alpha-L RNA-binding motif"/>
    <property type="match status" value="1"/>
</dbReference>
<dbReference type="InterPro" id="IPR006145">
    <property type="entry name" value="PsdUridine_synth_RsuA/RluA"/>
</dbReference>
<reference evidence="10 11" key="1">
    <citation type="submission" date="2019-12" db="EMBL/GenBank/DDBJ databases">
        <title>Comparative genomics gives insights into the taxonomy of the Azoarcus-Aromatoleum group and reveals separate origins of nif in the plant-associated Azoarcus and non-plant-associated Aromatoleum sub-groups.</title>
        <authorList>
            <person name="Lafos M."/>
            <person name="Maluk M."/>
            <person name="Batista M."/>
            <person name="Junghare M."/>
            <person name="Carmona M."/>
            <person name="Faoro H."/>
            <person name="Cruz L.M."/>
            <person name="Battistoni F."/>
            <person name="De Souza E."/>
            <person name="Pedrosa F."/>
            <person name="Chen W.-M."/>
            <person name="Poole P.S."/>
            <person name="Dixon R.A."/>
            <person name="James E.K."/>
        </authorList>
    </citation>
    <scope>NUCLEOTIDE SEQUENCE [LARGE SCALE GENOMIC DNA]</scope>
    <source>
        <strain evidence="10 11">22Lin</strain>
    </source>
</reference>
<evidence type="ECO:0000256" key="1">
    <source>
        <dbReference type="ARBA" id="ARBA00008348"/>
    </source>
</evidence>
<keyword evidence="2 6" id="KW-0694">RNA-binding</keyword>
<organism evidence="10 11">
    <name type="scientific">Aromatoleum diolicum</name>
    <dbReference type="NCBI Taxonomy" id="75796"/>
    <lineage>
        <taxon>Bacteria</taxon>
        <taxon>Pseudomonadati</taxon>
        <taxon>Pseudomonadota</taxon>
        <taxon>Betaproteobacteria</taxon>
        <taxon>Rhodocyclales</taxon>
        <taxon>Rhodocyclaceae</taxon>
        <taxon>Aromatoleum</taxon>
    </lineage>
</organism>
<dbReference type="InterPro" id="IPR020094">
    <property type="entry name" value="TruA/RsuA/RluB/E/F_N"/>
</dbReference>
<evidence type="ECO:0000256" key="7">
    <source>
        <dbReference type="RuleBase" id="RU003887"/>
    </source>
</evidence>
<proteinExistence type="inferred from homology"/>
<dbReference type="InterPro" id="IPR036986">
    <property type="entry name" value="S4_RNA-bd_sf"/>
</dbReference>
<dbReference type="RefSeq" id="WP_169259793.1">
    <property type="nucleotide sequence ID" value="NZ_WTVQ01000009.1"/>
</dbReference>
<comment type="caution">
    <text evidence="10">The sequence shown here is derived from an EMBL/GenBank/DDBJ whole genome shotgun (WGS) entry which is preliminary data.</text>
</comment>
<keyword evidence="11" id="KW-1185">Reference proteome</keyword>
<evidence type="ECO:0000256" key="6">
    <source>
        <dbReference type="PROSITE-ProRule" id="PRU00182"/>
    </source>
</evidence>
<name>A0ABX1QCB3_9RHOO</name>
<dbReference type="Proteomes" id="UP000648984">
    <property type="component" value="Unassembled WGS sequence"/>
</dbReference>
<feature type="domain" description="RNA-binding S4" evidence="9">
    <location>
        <begin position="5"/>
        <end position="38"/>
    </location>
</feature>
<dbReference type="PANTHER" id="PTHR47683">
    <property type="entry name" value="PSEUDOURIDINE SYNTHASE FAMILY PROTEIN-RELATED"/>
    <property type="match status" value="1"/>
</dbReference>